<comment type="caution">
    <text evidence="1">The sequence shown here is derived from an EMBL/GenBank/DDBJ whole genome shotgun (WGS) entry which is preliminary data.</text>
</comment>
<dbReference type="AlphaFoldDB" id="A0A0N1FAM2"/>
<proteinExistence type="predicted"/>
<gene>
    <name evidence="1" type="ORF">GLUCOINTEAF2_0202815</name>
</gene>
<accession>A0A0N1FAM2</accession>
<name>A0A0N1FAM2_9PROT</name>
<evidence type="ECO:0000313" key="2">
    <source>
        <dbReference type="Proteomes" id="UP000031553"/>
    </source>
</evidence>
<protein>
    <submittedName>
        <fullName evidence="1">Uncharacterized protein</fullName>
    </submittedName>
</protein>
<dbReference type="Proteomes" id="UP000031553">
    <property type="component" value="Unassembled WGS sequence"/>
</dbReference>
<sequence length="171" mass="19407">MNTDMSMVLPAIAPRLMATVTEPEPVIAIRMLAAACLDQSSALRLRRPEVKQLFARFVAALMRERTDALEAIACSVEKQINALSSRPFTPRQVRRILGITNQERLFWTRDGRLQQTGTILNNQRGQKFRVPVYCAERIGWLSQNPDMIEAWRDEDARILTHEDLSDAALSS</sequence>
<dbReference type="RefSeq" id="WP_199858395.1">
    <property type="nucleotide sequence ID" value="NZ_JUFX02000204.1"/>
</dbReference>
<dbReference type="EMBL" id="JUFX02000204">
    <property type="protein sequence ID" value="KPH86292.1"/>
    <property type="molecule type" value="Genomic_DNA"/>
</dbReference>
<reference evidence="1 2" key="1">
    <citation type="submission" date="2015-07" db="EMBL/GenBank/DDBJ databases">
        <title>Draft Genome Sequence of Komagataeibacter intermedius Strain AF2, Isolated from Kombucha Tea.</title>
        <authorList>
            <person name="Santos R.A."/>
            <person name="Berretta A.A."/>
            <person name="Barud H.S."/>
            <person name="Ribeiro S.J."/>
            <person name="Gonzalez-Garcia L.N."/>
            <person name="Zucchi T.D."/>
            <person name="Goldman G.H."/>
            <person name="Riano-Pachon D.M."/>
        </authorList>
    </citation>
    <scope>NUCLEOTIDE SEQUENCE [LARGE SCALE GENOMIC DNA]</scope>
    <source>
        <strain evidence="1 2">AF2</strain>
    </source>
</reference>
<evidence type="ECO:0000313" key="1">
    <source>
        <dbReference type="EMBL" id="KPH86292.1"/>
    </source>
</evidence>
<organism evidence="1 2">
    <name type="scientific">Komagataeibacter intermedius AF2</name>
    <dbReference type="NCBI Taxonomy" id="1458464"/>
    <lineage>
        <taxon>Bacteria</taxon>
        <taxon>Pseudomonadati</taxon>
        <taxon>Pseudomonadota</taxon>
        <taxon>Alphaproteobacteria</taxon>
        <taxon>Acetobacterales</taxon>
        <taxon>Acetobacteraceae</taxon>
        <taxon>Komagataeibacter</taxon>
    </lineage>
</organism>